<organism evidence="2 3">
    <name type="scientific">Paramecium pentaurelia</name>
    <dbReference type="NCBI Taxonomy" id="43138"/>
    <lineage>
        <taxon>Eukaryota</taxon>
        <taxon>Sar</taxon>
        <taxon>Alveolata</taxon>
        <taxon>Ciliophora</taxon>
        <taxon>Intramacronucleata</taxon>
        <taxon>Oligohymenophorea</taxon>
        <taxon>Peniculida</taxon>
        <taxon>Parameciidae</taxon>
        <taxon>Paramecium</taxon>
    </lineage>
</organism>
<dbReference type="AlphaFoldDB" id="A0A8S1V3T2"/>
<keyword evidence="1" id="KW-0812">Transmembrane</keyword>
<evidence type="ECO:0000313" key="3">
    <source>
        <dbReference type="Proteomes" id="UP000689195"/>
    </source>
</evidence>
<sequence>MLLFLLYITQSLCYLIFEQKGRINNSLHIDMDITKEEKQQLDKDNLWFDFQFDFPTPISIQIEDMITNLDQLLLVQVQDAQYGLFICKDFQLSNQKTTIILDPLPQYQEQWYKYKVQVNKYPRILTRFQSELGFTKNSAEVIYNLNMTYETSGFYQIEINYQYGSGNLELQTCKSNLCYNQTNQTNILLNYSQIECTLIQMDSLQDLCNHQLKVTTINATFYYLTFKHYSSANVQFVKPNKITQIDILNKEASIVLDHLNSLNFIYINQKIKAIQYSENQRKQFDSNIIIFANEVQNLQDWDQNFYIQSSSNQKLKLQYLNQIQILYLNSNFKLEQEEDSYHFYCVDTIFPEFVFELFVYDYELLVQIYFSNVTQYPNEHMNQFELIESNIKSINMNSDTKMYIGIKTKHKSLEYQLYIRDPTFYFLNLFQLRKFSYCKTCQMEFKYASQLKAEIQIHIYYHQMRYEEDNSLFQILLIENGKFIKPIQIYHTQNYLRYSLLTEVGLQYIILTKSNIQQDLQIMITDKKILEIKFDQDICSIDFSVEILKIQQTNNNIYHLYFKEDLEETIKIINRNGQSEVTKIAQNYYKVQFQNNLKEDAYTYFMIEGIKSQSSIILQVQEKPYKNIELISHNIFLSPLKYEQQLKGLTLYIQILDCSQLNCDELNIQKILIITKIGFKNKSIEYTKGYYNLNEYHSTLNDLYDPISNIQTIQLIASINQDNYNFNFTSTEFQLLLKNQIMIQRQEPQLKNLLFAILYIIFIVFLGYIVFKMIFRKKVTIIPKKINKRSNNYEDEEESISIDGL</sequence>
<keyword evidence="3" id="KW-1185">Reference proteome</keyword>
<keyword evidence="1" id="KW-1133">Transmembrane helix</keyword>
<evidence type="ECO:0000313" key="2">
    <source>
        <dbReference type="EMBL" id="CAD8170482.1"/>
    </source>
</evidence>
<comment type="caution">
    <text evidence="2">The sequence shown here is derived from an EMBL/GenBank/DDBJ whole genome shotgun (WGS) entry which is preliminary data.</text>
</comment>
<evidence type="ECO:0000256" key="1">
    <source>
        <dbReference type="SAM" id="Phobius"/>
    </source>
</evidence>
<evidence type="ECO:0008006" key="4">
    <source>
        <dbReference type="Google" id="ProtNLM"/>
    </source>
</evidence>
<reference evidence="2" key="1">
    <citation type="submission" date="2021-01" db="EMBL/GenBank/DDBJ databases">
        <authorList>
            <consortium name="Genoscope - CEA"/>
            <person name="William W."/>
        </authorList>
    </citation>
    <scope>NUCLEOTIDE SEQUENCE</scope>
</reference>
<keyword evidence="1" id="KW-0472">Membrane</keyword>
<dbReference type="Proteomes" id="UP000689195">
    <property type="component" value="Unassembled WGS sequence"/>
</dbReference>
<proteinExistence type="predicted"/>
<protein>
    <recommendedName>
        <fullName evidence="4">Transmembrane protein</fullName>
    </recommendedName>
</protein>
<gene>
    <name evidence="2" type="ORF">PPENT_87.1.T0530081</name>
</gene>
<accession>A0A8S1V3T2</accession>
<dbReference type="OrthoDB" id="294420at2759"/>
<dbReference type="EMBL" id="CAJJDO010000053">
    <property type="protein sequence ID" value="CAD8170482.1"/>
    <property type="molecule type" value="Genomic_DNA"/>
</dbReference>
<feature type="transmembrane region" description="Helical" evidence="1">
    <location>
        <begin position="753"/>
        <end position="775"/>
    </location>
</feature>
<name>A0A8S1V3T2_9CILI</name>